<sequence length="298" mass="32622">MTALAAIVNRAVADDKRIDVFFNTSNAQLGISLQSGTNAEDQPTSYWETGDDDYNGYILNPSQMAGIYYRGLYFVAAVTMPKLAQNEFQTQNQISLVAPVYKKLTMTSLDHVRIAMCATPDGDQGWLYFYDGTTPTERTLNQFSLMTGDVTVFNKAHVVKPSSSLAAWYDPIENKRHIVFQGSGLSEYTVEDDIFITFVATYGPNTTVAAVYSSDTNKAYVYFLNSAQAIQRVVKSQGTWGGSQALSSAPKVAEGCQLTVVNANGINHLFYTAQNQSSTSSTGTAGFDLFTHFRDPAT</sequence>
<dbReference type="AlphaFoldDB" id="A0A7C8J4V8"/>
<evidence type="ECO:0000313" key="1">
    <source>
        <dbReference type="EMBL" id="KAF2970739.1"/>
    </source>
</evidence>
<dbReference type="InParanoid" id="A0A7C8J4V8"/>
<proteinExistence type="predicted"/>
<dbReference type="Gene3D" id="2.120.10.70">
    <property type="entry name" value="Fucose-specific lectin"/>
    <property type="match status" value="1"/>
</dbReference>
<name>A0A7C8J4V8_9PEZI</name>
<dbReference type="EMBL" id="WUBL01000019">
    <property type="protein sequence ID" value="KAF2970739.1"/>
    <property type="molecule type" value="Genomic_DNA"/>
</dbReference>
<keyword evidence="2" id="KW-1185">Reference proteome</keyword>
<evidence type="ECO:0000313" key="2">
    <source>
        <dbReference type="Proteomes" id="UP000481858"/>
    </source>
</evidence>
<gene>
    <name evidence="1" type="ORF">GQX73_g2732</name>
</gene>
<evidence type="ECO:0008006" key="3">
    <source>
        <dbReference type="Google" id="ProtNLM"/>
    </source>
</evidence>
<dbReference type="Proteomes" id="UP000481858">
    <property type="component" value="Unassembled WGS sequence"/>
</dbReference>
<protein>
    <recommendedName>
        <fullName evidence="3">Fucose-specific lectin</fullName>
    </recommendedName>
</protein>
<dbReference type="OrthoDB" id="5426604at2759"/>
<reference evidence="1 2" key="1">
    <citation type="submission" date="2019-12" db="EMBL/GenBank/DDBJ databases">
        <title>Draft genome sequence of the ascomycete Xylaria multiplex DSM 110363.</title>
        <authorList>
            <person name="Buettner E."/>
            <person name="Kellner H."/>
        </authorList>
    </citation>
    <scope>NUCLEOTIDE SEQUENCE [LARGE SCALE GENOMIC DNA]</scope>
    <source>
        <strain evidence="1 2">DSM 110363</strain>
    </source>
</reference>
<comment type="caution">
    <text evidence="1">The sequence shown here is derived from an EMBL/GenBank/DDBJ whole genome shotgun (WGS) entry which is preliminary data.</text>
</comment>
<accession>A0A7C8J4V8</accession>
<organism evidence="1 2">
    <name type="scientific">Xylaria multiplex</name>
    <dbReference type="NCBI Taxonomy" id="323545"/>
    <lineage>
        <taxon>Eukaryota</taxon>
        <taxon>Fungi</taxon>
        <taxon>Dikarya</taxon>
        <taxon>Ascomycota</taxon>
        <taxon>Pezizomycotina</taxon>
        <taxon>Sordariomycetes</taxon>
        <taxon>Xylariomycetidae</taxon>
        <taxon>Xylariales</taxon>
        <taxon>Xylariaceae</taxon>
        <taxon>Xylaria</taxon>
    </lineage>
</organism>